<evidence type="ECO:0000313" key="6">
    <source>
        <dbReference type="Proteomes" id="UP001165565"/>
    </source>
</evidence>
<proteinExistence type="inferred from homology"/>
<reference evidence="5" key="1">
    <citation type="submission" date="2022-06" db="EMBL/GenBank/DDBJ databases">
        <title>Sphingomonas sp. nov. isolated from rhizosphere soil of tomato.</title>
        <authorList>
            <person name="Dong H."/>
            <person name="Gao R."/>
        </authorList>
    </citation>
    <scope>NUCLEOTIDE SEQUENCE</scope>
    <source>
        <strain evidence="5">MMSM24</strain>
    </source>
</reference>
<gene>
    <name evidence="5" type="ORF">NEE01_05375</name>
</gene>
<dbReference type="Pfam" id="PF00106">
    <property type="entry name" value="adh_short"/>
    <property type="match status" value="1"/>
</dbReference>
<sequence length="252" mass="26679">MRSIFITGAASGIGRETAHRFAGAGWRLGLCDRDAAALASVEAEVGVAASSHIADVRDAGALAAALAEFCGEDALGVLFNCAGILEMRDFAETPLDRLHALVDVNVKGVINGIHAALPYLRRAPDARIVTMSSASAVYGVPEEAVYSASKFAVRGLTEGLNIELERDGIWVCDVMVGYVATPMVTAAERQAKSVEIVGVNVKPAQVAETVFAAVEGRKVHWFVTEADAGSAQAFDATEWEQRRDLMKRAAGF</sequence>
<dbReference type="AlphaFoldDB" id="A0AA42CPC8"/>
<keyword evidence="2" id="KW-0560">Oxidoreductase</keyword>
<evidence type="ECO:0000256" key="3">
    <source>
        <dbReference type="RuleBase" id="RU000363"/>
    </source>
</evidence>
<evidence type="ECO:0000256" key="2">
    <source>
        <dbReference type="ARBA" id="ARBA00023002"/>
    </source>
</evidence>
<dbReference type="Gene3D" id="3.40.50.720">
    <property type="entry name" value="NAD(P)-binding Rossmann-like Domain"/>
    <property type="match status" value="1"/>
</dbReference>
<dbReference type="InterPro" id="IPR002347">
    <property type="entry name" value="SDR_fam"/>
</dbReference>
<dbReference type="NCBIfam" id="NF006123">
    <property type="entry name" value="PRK08267.1"/>
    <property type="match status" value="1"/>
</dbReference>
<feature type="domain" description="Ketoreductase" evidence="4">
    <location>
        <begin position="2"/>
        <end position="167"/>
    </location>
</feature>
<dbReference type="InterPro" id="IPR057326">
    <property type="entry name" value="KR_dom"/>
</dbReference>
<protein>
    <submittedName>
        <fullName evidence="5">SDR family oxidoreductase</fullName>
    </submittedName>
</protein>
<evidence type="ECO:0000256" key="1">
    <source>
        <dbReference type="ARBA" id="ARBA00006484"/>
    </source>
</evidence>
<evidence type="ECO:0000313" key="5">
    <source>
        <dbReference type="EMBL" id="MCW6534214.1"/>
    </source>
</evidence>
<dbReference type="EMBL" id="JANFAV010000002">
    <property type="protein sequence ID" value="MCW6534214.1"/>
    <property type="molecule type" value="Genomic_DNA"/>
</dbReference>
<dbReference type="Proteomes" id="UP001165565">
    <property type="component" value="Unassembled WGS sequence"/>
</dbReference>
<comment type="caution">
    <text evidence="5">The sequence shown here is derived from an EMBL/GenBank/DDBJ whole genome shotgun (WGS) entry which is preliminary data.</text>
</comment>
<name>A0AA42CPC8_9SPHN</name>
<dbReference type="PRINTS" id="PR00080">
    <property type="entry name" value="SDRFAMILY"/>
</dbReference>
<evidence type="ECO:0000259" key="4">
    <source>
        <dbReference type="SMART" id="SM00822"/>
    </source>
</evidence>
<dbReference type="GO" id="GO:0016020">
    <property type="term" value="C:membrane"/>
    <property type="evidence" value="ECO:0007669"/>
    <property type="project" value="TreeGrafter"/>
</dbReference>
<dbReference type="PRINTS" id="PR00081">
    <property type="entry name" value="GDHRDH"/>
</dbReference>
<dbReference type="InterPro" id="IPR036291">
    <property type="entry name" value="NAD(P)-bd_dom_sf"/>
</dbReference>
<dbReference type="PANTHER" id="PTHR44196">
    <property type="entry name" value="DEHYDROGENASE/REDUCTASE SDR FAMILY MEMBER 7B"/>
    <property type="match status" value="1"/>
</dbReference>
<dbReference type="RefSeq" id="WP_265268152.1">
    <property type="nucleotide sequence ID" value="NZ_JANFAV010000002.1"/>
</dbReference>
<comment type="similarity">
    <text evidence="1 3">Belongs to the short-chain dehydrogenases/reductases (SDR) family.</text>
</comment>
<dbReference type="SUPFAM" id="SSF51735">
    <property type="entry name" value="NAD(P)-binding Rossmann-fold domains"/>
    <property type="match status" value="1"/>
</dbReference>
<dbReference type="PANTHER" id="PTHR44196:SF1">
    <property type="entry name" value="DEHYDROGENASE_REDUCTASE SDR FAMILY MEMBER 7B"/>
    <property type="match status" value="1"/>
</dbReference>
<accession>A0AA42CPC8</accession>
<dbReference type="GO" id="GO:0016491">
    <property type="term" value="F:oxidoreductase activity"/>
    <property type="evidence" value="ECO:0007669"/>
    <property type="project" value="UniProtKB-KW"/>
</dbReference>
<keyword evidence="6" id="KW-1185">Reference proteome</keyword>
<dbReference type="SMART" id="SM00822">
    <property type="entry name" value="PKS_KR"/>
    <property type="match status" value="1"/>
</dbReference>
<organism evidence="5 6">
    <name type="scientific">Sphingomonas lycopersici</name>
    <dbReference type="NCBI Taxonomy" id="2951807"/>
    <lineage>
        <taxon>Bacteria</taxon>
        <taxon>Pseudomonadati</taxon>
        <taxon>Pseudomonadota</taxon>
        <taxon>Alphaproteobacteria</taxon>
        <taxon>Sphingomonadales</taxon>
        <taxon>Sphingomonadaceae</taxon>
        <taxon>Sphingomonas</taxon>
    </lineage>
</organism>